<reference evidence="1" key="2">
    <citation type="journal article" date="2015" name="Data Brief">
        <title>Shoot transcriptome of the giant reed, Arundo donax.</title>
        <authorList>
            <person name="Barrero R.A."/>
            <person name="Guerrero F.D."/>
            <person name="Moolhuijzen P."/>
            <person name="Goolsby J.A."/>
            <person name="Tidwell J."/>
            <person name="Bellgard S.E."/>
            <person name="Bellgard M.I."/>
        </authorList>
    </citation>
    <scope>NUCLEOTIDE SEQUENCE</scope>
    <source>
        <tissue evidence="1">Shoot tissue taken approximately 20 cm above the soil surface</tissue>
    </source>
</reference>
<sequence length="136" mass="15658">MSKDITDPTVRHITMPTWENCVLIKSDNDGLFWRSSPLIDNKYSMILADSIVDIGNYDTIFQAMPNRQRPERVLLWSIGALILCKRDREGTDALLAIEPSLPYQITFEEPVLSREINNVQFKVRLDLQFTVCGTRL</sequence>
<dbReference type="AlphaFoldDB" id="A0A0A9GXZ3"/>
<dbReference type="EMBL" id="GBRH01168031">
    <property type="protein sequence ID" value="JAE29865.1"/>
    <property type="molecule type" value="Transcribed_RNA"/>
</dbReference>
<evidence type="ECO:0000313" key="1">
    <source>
        <dbReference type="EMBL" id="JAE29865.1"/>
    </source>
</evidence>
<protein>
    <submittedName>
        <fullName evidence="1">Uncharacterized protein</fullName>
    </submittedName>
</protein>
<accession>A0A0A9GXZ3</accession>
<proteinExistence type="predicted"/>
<name>A0A0A9GXZ3_ARUDO</name>
<organism evidence="1">
    <name type="scientific">Arundo donax</name>
    <name type="common">Giant reed</name>
    <name type="synonym">Donax arundinaceus</name>
    <dbReference type="NCBI Taxonomy" id="35708"/>
    <lineage>
        <taxon>Eukaryota</taxon>
        <taxon>Viridiplantae</taxon>
        <taxon>Streptophyta</taxon>
        <taxon>Embryophyta</taxon>
        <taxon>Tracheophyta</taxon>
        <taxon>Spermatophyta</taxon>
        <taxon>Magnoliopsida</taxon>
        <taxon>Liliopsida</taxon>
        <taxon>Poales</taxon>
        <taxon>Poaceae</taxon>
        <taxon>PACMAD clade</taxon>
        <taxon>Arundinoideae</taxon>
        <taxon>Arundineae</taxon>
        <taxon>Arundo</taxon>
    </lineage>
</organism>
<reference evidence="1" key="1">
    <citation type="submission" date="2014-09" db="EMBL/GenBank/DDBJ databases">
        <authorList>
            <person name="Magalhaes I.L.F."/>
            <person name="Oliveira U."/>
            <person name="Santos F.R."/>
            <person name="Vidigal T.H.D.A."/>
            <person name="Brescovit A.D."/>
            <person name="Santos A.J."/>
        </authorList>
    </citation>
    <scope>NUCLEOTIDE SEQUENCE</scope>
    <source>
        <tissue evidence="1">Shoot tissue taken approximately 20 cm above the soil surface</tissue>
    </source>
</reference>